<evidence type="ECO:0000313" key="8">
    <source>
        <dbReference type="Proteomes" id="UP000693981"/>
    </source>
</evidence>
<sequence length="390" mass="42401">MTSAPVRFDWEVAVQQDENLKNLDVFVQRTISKLPGQAAPVRADAGRGGSRYQPAPAPTVVKKERVLNMGRTANNGEVNGADDSSGSDSGSTQFINFRDYQTESSSEIDMQEVNPMDELSDFESEPSSSQPHQPQPPIEEEQPVNEAVDDDNDVDMVEESAEEEGHDEDEDEDAEQTVCEVCKVSENEGQIILCDGCDAEFHIYCLNPPLPAIPDGDWWCPKCSTSRTEADMRVKDEQAFAVGASGDAATPAASPSLATANSGAASSPATFGANGSTLEHSNVTANGSGTTPSSIPIAKAFEGDPEKSNLLLVHACNCDDVKCSDPEFHVFCPHMKRFLRSVCWATHNDKWRSYRLARITAELFAYHAMNCSVEQCSVPLCVTLREEEIV</sequence>
<feature type="region of interest" description="Disordered" evidence="5">
    <location>
        <begin position="246"/>
        <end position="265"/>
    </location>
</feature>
<dbReference type="InterPro" id="IPR019787">
    <property type="entry name" value="Znf_PHD-finger"/>
</dbReference>
<feature type="compositionally biased region" description="Low complexity" evidence="5">
    <location>
        <begin position="81"/>
        <end position="91"/>
    </location>
</feature>
<keyword evidence="2 4" id="KW-0863">Zinc-finger</keyword>
<protein>
    <submittedName>
        <fullName evidence="7">PHD and RING finger domain-containing protein 1</fullName>
    </submittedName>
</protein>
<name>A0A8T1WXC5_9STRA</name>
<dbReference type="PROSITE" id="PS50016">
    <property type="entry name" value="ZF_PHD_2"/>
    <property type="match status" value="1"/>
</dbReference>
<dbReference type="PANTHER" id="PTHR47162:SF10">
    <property type="entry name" value="METHYL-CPG-BINDING DOMAIN-CONTAINING PROTEIN 9 ISOFORM X1"/>
    <property type="match status" value="1"/>
</dbReference>
<keyword evidence="1" id="KW-0479">Metal-binding</keyword>
<feature type="domain" description="PHD-type" evidence="6">
    <location>
        <begin position="176"/>
        <end position="226"/>
    </location>
</feature>
<dbReference type="Pfam" id="PF00628">
    <property type="entry name" value="PHD"/>
    <property type="match status" value="1"/>
</dbReference>
<dbReference type="GO" id="GO:0008270">
    <property type="term" value="F:zinc ion binding"/>
    <property type="evidence" value="ECO:0007669"/>
    <property type="project" value="UniProtKB-KW"/>
</dbReference>
<accession>A0A8T1WXC5</accession>
<dbReference type="AlphaFoldDB" id="A0A8T1WXC5"/>
<dbReference type="CDD" id="cd15519">
    <property type="entry name" value="PHD1_Lid2p_like"/>
    <property type="match status" value="1"/>
</dbReference>
<feature type="compositionally biased region" description="Low complexity" evidence="5">
    <location>
        <begin position="248"/>
        <end position="260"/>
    </location>
</feature>
<dbReference type="OrthoDB" id="432829at2759"/>
<organism evidence="7 8">
    <name type="scientific">Phytophthora boehmeriae</name>
    <dbReference type="NCBI Taxonomy" id="109152"/>
    <lineage>
        <taxon>Eukaryota</taxon>
        <taxon>Sar</taxon>
        <taxon>Stramenopiles</taxon>
        <taxon>Oomycota</taxon>
        <taxon>Peronosporomycetes</taxon>
        <taxon>Peronosporales</taxon>
        <taxon>Peronosporaceae</taxon>
        <taxon>Phytophthora</taxon>
    </lineage>
</organism>
<proteinExistence type="predicted"/>
<dbReference type="Proteomes" id="UP000693981">
    <property type="component" value="Unassembled WGS sequence"/>
</dbReference>
<evidence type="ECO:0000313" key="7">
    <source>
        <dbReference type="EMBL" id="KAG7398086.1"/>
    </source>
</evidence>
<evidence type="ECO:0000256" key="5">
    <source>
        <dbReference type="SAM" id="MobiDB-lite"/>
    </source>
</evidence>
<evidence type="ECO:0000256" key="3">
    <source>
        <dbReference type="ARBA" id="ARBA00022833"/>
    </source>
</evidence>
<evidence type="ECO:0000256" key="4">
    <source>
        <dbReference type="PROSITE-ProRule" id="PRU00146"/>
    </source>
</evidence>
<feature type="region of interest" description="Disordered" evidence="5">
    <location>
        <begin position="118"/>
        <end position="144"/>
    </location>
</feature>
<dbReference type="EMBL" id="JAGDFL010000091">
    <property type="protein sequence ID" value="KAG7398086.1"/>
    <property type="molecule type" value="Genomic_DNA"/>
</dbReference>
<dbReference type="InterPro" id="IPR019786">
    <property type="entry name" value="Zinc_finger_PHD-type_CS"/>
</dbReference>
<feature type="region of interest" description="Disordered" evidence="5">
    <location>
        <begin position="36"/>
        <end position="93"/>
    </location>
</feature>
<dbReference type="InterPro" id="IPR001965">
    <property type="entry name" value="Znf_PHD"/>
</dbReference>
<dbReference type="SMART" id="SM00249">
    <property type="entry name" value="PHD"/>
    <property type="match status" value="1"/>
</dbReference>
<evidence type="ECO:0000256" key="2">
    <source>
        <dbReference type="ARBA" id="ARBA00022771"/>
    </source>
</evidence>
<keyword evidence="8" id="KW-1185">Reference proteome</keyword>
<evidence type="ECO:0000256" key="1">
    <source>
        <dbReference type="ARBA" id="ARBA00022723"/>
    </source>
</evidence>
<gene>
    <name evidence="7" type="primary">PHRF1_1</name>
    <name evidence="7" type="ORF">PHYBOEH_011720</name>
</gene>
<evidence type="ECO:0000259" key="6">
    <source>
        <dbReference type="PROSITE" id="PS50016"/>
    </source>
</evidence>
<dbReference type="PROSITE" id="PS01359">
    <property type="entry name" value="ZF_PHD_1"/>
    <property type="match status" value="1"/>
</dbReference>
<comment type="caution">
    <text evidence="7">The sequence shown here is derived from an EMBL/GenBank/DDBJ whole genome shotgun (WGS) entry which is preliminary data.</text>
</comment>
<dbReference type="PANTHER" id="PTHR47162">
    <property type="entry name" value="OS02G0192300 PROTEIN"/>
    <property type="match status" value="1"/>
</dbReference>
<keyword evidence="3" id="KW-0862">Zinc</keyword>
<reference evidence="7" key="1">
    <citation type="submission" date="2021-02" db="EMBL/GenBank/DDBJ databases">
        <authorList>
            <person name="Palmer J.M."/>
        </authorList>
    </citation>
    <scope>NUCLEOTIDE SEQUENCE</scope>
    <source>
        <strain evidence="7">SCRP23</strain>
    </source>
</reference>